<protein>
    <recommendedName>
        <fullName evidence="6">AAA+ ATPase domain-containing protein</fullName>
    </recommendedName>
</protein>
<evidence type="ECO:0000256" key="5">
    <source>
        <dbReference type="SAM" id="MobiDB-lite"/>
    </source>
</evidence>
<accession>A0A6A3CCJ1</accession>
<dbReference type="Pfam" id="PF00931">
    <property type="entry name" value="NB-ARC"/>
    <property type="match status" value="1"/>
</dbReference>
<reference evidence="7" key="1">
    <citation type="submission" date="2019-09" db="EMBL/GenBank/DDBJ databases">
        <title>Draft genome information of white flower Hibiscus syriacus.</title>
        <authorList>
            <person name="Kim Y.-M."/>
        </authorList>
    </citation>
    <scope>NUCLEOTIDE SEQUENCE [LARGE SCALE GENOMIC DNA]</scope>
    <source>
        <strain evidence="7">YM2019G1</strain>
    </source>
</reference>
<dbReference type="InterPro" id="IPR027417">
    <property type="entry name" value="P-loop_NTPase"/>
</dbReference>
<dbReference type="InterPro" id="IPR042197">
    <property type="entry name" value="Apaf_helical"/>
</dbReference>
<feature type="compositionally biased region" description="Polar residues" evidence="5">
    <location>
        <begin position="556"/>
        <end position="567"/>
    </location>
</feature>
<dbReference type="InterPro" id="IPR003593">
    <property type="entry name" value="AAA+_ATPase"/>
</dbReference>
<evidence type="ECO:0000256" key="4">
    <source>
        <dbReference type="SAM" id="Coils"/>
    </source>
</evidence>
<dbReference type="PRINTS" id="PR00364">
    <property type="entry name" value="DISEASERSIST"/>
</dbReference>
<keyword evidence="8" id="KW-1185">Reference proteome</keyword>
<keyword evidence="3" id="KW-0067">ATP-binding</keyword>
<evidence type="ECO:0000256" key="3">
    <source>
        <dbReference type="ARBA" id="ARBA00022840"/>
    </source>
</evidence>
<dbReference type="Gene3D" id="1.10.8.430">
    <property type="entry name" value="Helical domain of apoptotic protease-activating factors"/>
    <property type="match status" value="1"/>
</dbReference>
<feature type="region of interest" description="Disordered" evidence="5">
    <location>
        <begin position="526"/>
        <end position="567"/>
    </location>
</feature>
<evidence type="ECO:0000256" key="2">
    <source>
        <dbReference type="ARBA" id="ARBA00022821"/>
    </source>
</evidence>
<name>A0A6A3CCJ1_HIBSY</name>
<evidence type="ECO:0000256" key="1">
    <source>
        <dbReference type="ARBA" id="ARBA00022741"/>
    </source>
</evidence>
<feature type="coiled-coil region" evidence="4">
    <location>
        <begin position="37"/>
        <end position="64"/>
    </location>
</feature>
<evidence type="ECO:0000313" key="8">
    <source>
        <dbReference type="Proteomes" id="UP000436088"/>
    </source>
</evidence>
<feature type="domain" description="AAA+ ATPase" evidence="6">
    <location>
        <begin position="179"/>
        <end position="324"/>
    </location>
</feature>
<dbReference type="Gene3D" id="3.40.50.300">
    <property type="entry name" value="P-loop containing nucleotide triphosphate hydrolases"/>
    <property type="match status" value="1"/>
</dbReference>
<dbReference type="GO" id="GO:0006952">
    <property type="term" value="P:defense response"/>
    <property type="evidence" value="ECO:0007669"/>
    <property type="project" value="UniProtKB-KW"/>
</dbReference>
<dbReference type="GO" id="GO:0005524">
    <property type="term" value="F:ATP binding"/>
    <property type="evidence" value="ECO:0007669"/>
    <property type="project" value="UniProtKB-KW"/>
</dbReference>
<dbReference type="FunFam" id="3.40.50.300:FF:001091">
    <property type="entry name" value="Probable disease resistance protein At1g61300"/>
    <property type="match status" value="1"/>
</dbReference>
<feature type="compositionally biased region" description="Basic and acidic residues" evidence="5">
    <location>
        <begin position="528"/>
        <end position="537"/>
    </location>
</feature>
<sequence length="567" mass="63689">MGCLCDIVGSLAGKAVEYAVEPTARQLSYLFKPRSKFQNLRRKVKDLEDASERVQQSVEAANRKGEVIFKNVQSWLEAVKGKISKEAATQLQKNEQKAMKRCFAGFCPDFKSRYQLSRKADKEADAIAQLLIQKENFDGLSYLPALQVRDIIRPVKEYEAFESRSRAFDEVMAALEDDTVSIIGVHGMGGVGKTTLVKEVAGKAKEKLSFDEVVFVAVTQTPNTENLQNEIANKLVMKLDDNPSVDVRAARLRDRLKAKKVLVILDDIWKEQEVETLGIPSPDQHKGCKILITSRRFDVLESMDSHPNISIGTLKEDEAWNLFKKLAGHIVERSDVRSIAVEVAKKCAGLPIAISTIAKALKPKEKLFEWRDALQCCGCRVGGCPQHQVESNFRGKPPAIRIMNCSPWDSIPRPQGRVVGCLQRQVECSFLRRPPAVKIINCSPWDSIPRPQDERDDALWKSCLKTRNDSDLRFKVYFFKGSCHDTQTLQCCTKYGYMIEELQSIFGKAALTAPYNTSSHKSMVMIEEGEKSKEDQSKPSTSNTQNLKEEVEHSTKNQGSSSTSNFE</sequence>
<keyword evidence="2" id="KW-0611">Plant defense</keyword>
<keyword evidence="4" id="KW-0175">Coiled coil</keyword>
<keyword evidence="1" id="KW-0547">Nucleotide-binding</keyword>
<dbReference type="PANTHER" id="PTHR33463:SF209">
    <property type="entry name" value="DISEASE RESISTANCE PROTEIN RPS2-LIKE"/>
    <property type="match status" value="1"/>
</dbReference>
<comment type="caution">
    <text evidence="7">The sequence shown here is derived from an EMBL/GenBank/DDBJ whole genome shotgun (WGS) entry which is preliminary data.</text>
</comment>
<dbReference type="AlphaFoldDB" id="A0A6A3CCJ1"/>
<dbReference type="SUPFAM" id="SSF52540">
    <property type="entry name" value="P-loop containing nucleoside triphosphate hydrolases"/>
    <property type="match status" value="1"/>
</dbReference>
<evidence type="ECO:0000259" key="6">
    <source>
        <dbReference type="SMART" id="SM00382"/>
    </source>
</evidence>
<dbReference type="PANTHER" id="PTHR33463">
    <property type="entry name" value="NB-ARC DOMAIN-CONTAINING PROTEIN-RELATED"/>
    <property type="match status" value="1"/>
</dbReference>
<proteinExistence type="predicted"/>
<evidence type="ECO:0000313" key="7">
    <source>
        <dbReference type="EMBL" id="KAE8725178.1"/>
    </source>
</evidence>
<organism evidence="7 8">
    <name type="scientific">Hibiscus syriacus</name>
    <name type="common">Rose of Sharon</name>
    <dbReference type="NCBI Taxonomy" id="106335"/>
    <lineage>
        <taxon>Eukaryota</taxon>
        <taxon>Viridiplantae</taxon>
        <taxon>Streptophyta</taxon>
        <taxon>Embryophyta</taxon>
        <taxon>Tracheophyta</taxon>
        <taxon>Spermatophyta</taxon>
        <taxon>Magnoliopsida</taxon>
        <taxon>eudicotyledons</taxon>
        <taxon>Gunneridae</taxon>
        <taxon>Pentapetalae</taxon>
        <taxon>rosids</taxon>
        <taxon>malvids</taxon>
        <taxon>Malvales</taxon>
        <taxon>Malvaceae</taxon>
        <taxon>Malvoideae</taxon>
        <taxon>Hibiscus</taxon>
    </lineage>
</organism>
<dbReference type="SMART" id="SM00382">
    <property type="entry name" value="AAA"/>
    <property type="match status" value="1"/>
</dbReference>
<dbReference type="GO" id="GO:0043531">
    <property type="term" value="F:ADP binding"/>
    <property type="evidence" value="ECO:0007669"/>
    <property type="project" value="InterPro"/>
</dbReference>
<dbReference type="Proteomes" id="UP000436088">
    <property type="component" value="Unassembled WGS sequence"/>
</dbReference>
<dbReference type="EMBL" id="VEPZ02000430">
    <property type="protein sequence ID" value="KAE8725178.1"/>
    <property type="molecule type" value="Genomic_DNA"/>
</dbReference>
<dbReference type="InterPro" id="IPR002182">
    <property type="entry name" value="NB-ARC"/>
</dbReference>
<gene>
    <name evidence="7" type="ORF">F3Y22_tig00009009pilonHSYRG00197</name>
</gene>
<dbReference type="InterPro" id="IPR050905">
    <property type="entry name" value="Plant_NBS-LRR"/>
</dbReference>